<evidence type="ECO:0000256" key="2">
    <source>
        <dbReference type="ARBA" id="ARBA00024867"/>
    </source>
</evidence>
<dbReference type="RefSeq" id="WP_031391685.1">
    <property type="nucleotide sequence ID" value="NZ_JPNB01000002.1"/>
</dbReference>
<dbReference type="InterPro" id="IPR011006">
    <property type="entry name" value="CheY-like_superfamily"/>
</dbReference>
<comment type="function">
    <text evidence="2">May play the central regulatory role in sporulation. It may be an element of the effector pathway responsible for the activation of sporulation genes in response to nutritional stress. Spo0A may act in concert with spo0H (a sigma factor) to control the expression of some genes that are critical to the sporulation process.</text>
</comment>
<dbReference type="GO" id="GO:0000156">
    <property type="term" value="F:phosphorelay response regulator activity"/>
    <property type="evidence" value="ECO:0007669"/>
    <property type="project" value="InterPro"/>
</dbReference>
<sequence>MIKIAVVDDEQMERDTLKRYYLDLQQEICEELEVLLYSSGEDLLDNYDYSFDMICLDIDLPGKDGISMAKELRKTDEQVILLFVTNMAQMAVKGYEVQALDFIVKPVNYYSFAMKMKNAINIINNKKHKNIIISTPRGFQKVSTSELYYVEVRGHYLYYHTLNGVFRQKASLKELEGNLTGLSFKRCNNCYLVNLRYIDLVDKDELQIAGEWLKISRPRKKEFLQSLANYLGGIRL</sequence>
<evidence type="ECO:0000256" key="1">
    <source>
        <dbReference type="ARBA" id="ARBA00018672"/>
    </source>
</evidence>
<evidence type="ECO:0000259" key="5">
    <source>
        <dbReference type="PROSITE" id="PS50930"/>
    </source>
</evidence>
<feature type="domain" description="Response regulatory" evidence="4">
    <location>
        <begin position="3"/>
        <end position="120"/>
    </location>
</feature>
<comment type="caution">
    <text evidence="6">The sequence shown here is derived from an EMBL/GenBank/DDBJ whole genome shotgun (WGS) entry which is preliminary data.</text>
</comment>
<dbReference type="AlphaFoldDB" id="A0A4R1QVW2"/>
<dbReference type="InterPro" id="IPR046947">
    <property type="entry name" value="LytR-like"/>
</dbReference>
<dbReference type="STRING" id="1469948.GCA_000732725_03041"/>
<evidence type="ECO:0000259" key="4">
    <source>
        <dbReference type="PROSITE" id="PS50110"/>
    </source>
</evidence>
<proteinExistence type="predicted"/>
<dbReference type="Pfam" id="PF04397">
    <property type="entry name" value="LytTR"/>
    <property type="match status" value="1"/>
</dbReference>
<evidence type="ECO:0000256" key="3">
    <source>
        <dbReference type="PROSITE-ProRule" id="PRU00169"/>
    </source>
</evidence>
<dbReference type="PANTHER" id="PTHR37299">
    <property type="entry name" value="TRANSCRIPTIONAL REGULATOR-RELATED"/>
    <property type="match status" value="1"/>
</dbReference>
<dbReference type="PANTHER" id="PTHR37299:SF1">
    <property type="entry name" value="STAGE 0 SPORULATION PROTEIN A HOMOLOG"/>
    <property type="match status" value="1"/>
</dbReference>
<organism evidence="6 7">
    <name type="scientific">Kineothrix alysoides</name>
    <dbReference type="NCBI Taxonomy" id="1469948"/>
    <lineage>
        <taxon>Bacteria</taxon>
        <taxon>Bacillati</taxon>
        <taxon>Bacillota</taxon>
        <taxon>Clostridia</taxon>
        <taxon>Lachnospirales</taxon>
        <taxon>Lachnospiraceae</taxon>
        <taxon>Kineothrix</taxon>
    </lineage>
</organism>
<dbReference type="SMART" id="SM00448">
    <property type="entry name" value="REC"/>
    <property type="match status" value="1"/>
</dbReference>
<dbReference type="OrthoDB" id="2060630at2"/>
<dbReference type="InterPro" id="IPR007492">
    <property type="entry name" value="LytTR_DNA-bd_dom"/>
</dbReference>
<keyword evidence="7" id="KW-1185">Reference proteome</keyword>
<dbReference type="Pfam" id="PF00072">
    <property type="entry name" value="Response_reg"/>
    <property type="match status" value="1"/>
</dbReference>
<dbReference type="Gene3D" id="3.40.50.2300">
    <property type="match status" value="1"/>
</dbReference>
<dbReference type="InterPro" id="IPR001789">
    <property type="entry name" value="Sig_transdc_resp-reg_receiver"/>
</dbReference>
<dbReference type="Gene3D" id="2.40.50.1020">
    <property type="entry name" value="LytTr DNA-binding domain"/>
    <property type="match status" value="1"/>
</dbReference>
<keyword evidence="3" id="KW-0597">Phosphoprotein</keyword>
<dbReference type="SUPFAM" id="SSF52172">
    <property type="entry name" value="CheY-like"/>
    <property type="match status" value="1"/>
</dbReference>
<protein>
    <recommendedName>
        <fullName evidence="1">Stage 0 sporulation protein A homolog</fullName>
    </recommendedName>
</protein>
<reference evidence="6 7" key="1">
    <citation type="submission" date="2019-03" db="EMBL/GenBank/DDBJ databases">
        <title>Genomic Encyclopedia of Type Strains, Phase IV (KMG-IV): sequencing the most valuable type-strain genomes for metagenomic binning, comparative biology and taxonomic classification.</title>
        <authorList>
            <person name="Goeker M."/>
        </authorList>
    </citation>
    <scope>NUCLEOTIDE SEQUENCE [LARGE SCALE GENOMIC DNA]</scope>
    <source>
        <strain evidence="6 7">DSM 100556</strain>
    </source>
</reference>
<dbReference type="PROSITE" id="PS50930">
    <property type="entry name" value="HTH_LYTTR"/>
    <property type="match status" value="1"/>
</dbReference>
<dbReference type="Proteomes" id="UP000295718">
    <property type="component" value="Unassembled WGS sequence"/>
</dbReference>
<feature type="modified residue" description="4-aspartylphosphate" evidence="3">
    <location>
        <position position="57"/>
    </location>
</feature>
<dbReference type="SMART" id="SM00850">
    <property type="entry name" value="LytTR"/>
    <property type="match status" value="1"/>
</dbReference>
<feature type="domain" description="HTH LytTR-type" evidence="5">
    <location>
        <begin position="131"/>
        <end position="229"/>
    </location>
</feature>
<dbReference type="GO" id="GO:0003677">
    <property type="term" value="F:DNA binding"/>
    <property type="evidence" value="ECO:0007669"/>
    <property type="project" value="InterPro"/>
</dbReference>
<evidence type="ECO:0000313" key="7">
    <source>
        <dbReference type="Proteomes" id="UP000295718"/>
    </source>
</evidence>
<evidence type="ECO:0000313" key="6">
    <source>
        <dbReference type="EMBL" id="TCL57311.1"/>
    </source>
</evidence>
<dbReference type="EMBL" id="SLUO01000009">
    <property type="protein sequence ID" value="TCL57311.1"/>
    <property type="molecule type" value="Genomic_DNA"/>
</dbReference>
<accession>A0A4R1QVW2</accession>
<dbReference type="PROSITE" id="PS50110">
    <property type="entry name" value="RESPONSE_REGULATORY"/>
    <property type="match status" value="1"/>
</dbReference>
<gene>
    <name evidence="6" type="ORF">EDD76_109174</name>
</gene>
<name>A0A4R1QVW2_9FIRM</name>